<reference evidence="2 3" key="1">
    <citation type="submission" date="2019-08" db="EMBL/GenBank/DDBJ databases">
        <title>Hyperibacter terrae gen. nov., sp. nov. and Hyperibacter viscosus sp. nov., two new members in the family Rhodospirillaceae isolated from the rhizosphere of Hypericum perforatum.</title>
        <authorList>
            <person name="Noviana Z."/>
        </authorList>
    </citation>
    <scope>NUCLEOTIDE SEQUENCE [LARGE SCALE GENOMIC DNA]</scope>
    <source>
        <strain evidence="2 3">R5913</strain>
    </source>
</reference>
<organism evidence="2 3">
    <name type="scientific">Hypericibacter terrae</name>
    <dbReference type="NCBI Taxonomy" id="2602015"/>
    <lineage>
        <taxon>Bacteria</taxon>
        <taxon>Pseudomonadati</taxon>
        <taxon>Pseudomonadota</taxon>
        <taxon>Alphaproteobacteria</taxon>
        <taxon>Rhodospirillales</taxon>
        <taxon>Dongiaceae</taxon>
        <taxon>Hypericibacter</taxon>
    </lineage>
</organism>
<dbReference type="Proteomes" id="UP000326202">
    <property type="component" value="Chromosome"/>
</dbReference>
<dbReference type="Pfam" id="PF06676">
    <property type="entry name" value="DUF1178"/>
    <property type="match status" value="1"/>
</dbReference>
<gene>
    <name evidence="2" type="ORF">FRZ44_44740</name>
</gene>
<protein>
    <recommendedName>
        <fullName evidence="4">DUF1178 domain-containing protein</fullName>
    </recommendedName>
</protein>
<sequence length="155" mass="17418">MILFELRCQKDHHFEGWFRDGKGFETQTKAGKLVCPVCGNRRIEKAMMAPRIGKAARSKSEKLDTANLPVPSPAPVPPVQQAEMKAVQMLREMRRQIEANCDYVGPGFAEEARKIHYGEAEARGIYGETSAEEAEALDEEGIEFARVPWVPRQDS</sequence>
<feature type="region of interest" description="Disordered" evidence="1">
    <location>
        <begin position="54"/>
        <end position="79"/>
    </location>
</feature>
<dbReference type="EMBL" id="CP042906">
    <property type="protein sequence ID" value="QEX19161.1"/>
    <property type="molecule type" value="Genomic_DNA"/>
</dbReference>
<accession>A0A5J6MPU2</accession>
<evidence type="ECO:0000313" key="2">
    <source>
        <dbReference type="EMBL" id="QEX19161.1"/>
    </source>
</evidence>
<name>A0A5J6MPU2_9PROT</name>
<dbReference type="AlphaFoldDB" id="A0A5J6MPU2"/>
<dbReference type="RefSeq" id="WP_151179250.1">
    <property type="nucleotide sequence ID" value="NZ_CP042906.1"/>
</dbReference>
<dbReference type="OrthoDB" id="9799894at2"/>
<evidence type="ECO:0000313" key="3">
    <source>
        <dbReference type="Proteomes" id="UP000326202"/>
    </source>
</evidence>
<dbReference type="InterPro" id="IPR009562">
    <property type="entry name" value="DUF1178"/>
</dbReference>
<keyword evidence="3" id="KW-1185">Reference proteome</keyword>
<evidence type="ECO:0000256" key="1">
    <source>
        <dbReference type="SAM" id="MobiDB-lite"/>
    </source>
</evidence>
<proteinExistence type="predicted"/>
<dbReference type="KEGG" id="htq:FRZ44_44740"/>
<evidence type="ECO:0008006" key="4">
    <source>
        <dbReference type="Google" id="ProtNLM"/>
    </source>
</evidence>
<dbReference type="PIRSF" id="PIRSF032131">
    <property type="entry name" value="UCP032131"/>
    <property type="match status" value="1"/>
</dbReference>